<dbReference type="Proteomes" id="UP000316621">
    <property type="component" value="Chromosome 9"/>
</dbReference>
<dbReference type="Pfam" id="PF23628">
    <property type="entry name" value="ARM_LIN_C"/>
    <property type="match status" value="1"/>
</dbReference>
<dbReference type="PANTHER" id="PTHR35549:SF1">
    <property type="entry name" value="OS04G0584500 PROTEIN"/>
    <property type="match status" value="1"/>
</dbReference>
<dbReference type="InterPro" id="IPR013083">
    <property type="entry name" value="Znf_RING/FYVE/PHD"/>
</dbReference>
<dbReference type="SUPFAM" id="SSF48371">
    <property type="entry name" value="ARM repeat"/>
    <property type="match status" value="1"/>
</dbReference>
<dbReference type="EMBL" id="CM010723">
    <property type="protein sequence ID" value="RZC79082.1"/>
    <property type="molecule type" value="Genomic_DNA"/>
</dbReference>
<feature type="compositionally biased region" description="Low complexity" evidence="5">
    <location>
        <begin position="286"/>
        <end position="299"/>
    </location>
</feature>
<dbReference type="Gene3D" id="3.30.40.10">
    <property type="entry name" value="Zinc/RING finger domain, C3HC4 (zinc finger)"/>
    <property type="match status" value="1"/>
</dbReference>
<dbReference type="AlphaFoldDB" id="A0A4Y7L367"/>
<dbReference type="CDD" id="cd16664">
    <property type="entry name" value="RING-Ubox_PUB"/>
    <property type="match status" value="1"/>
</dbReference>
<name>A0A4Y7L367_PAPSO</name>
<dbReference type="InterPro" id="IPR045210">
    <property type="entry name" value="RING-Ubox_PUB"/>
</dbReference>
<keyword evidence="4" id="KW-0808">Transferase</keyword>
<feature type="non-terminal residue" evidence="7">
    <location>
        <position position="1"/>
    </location>
</feature>
<dbReference type="GO" id="GO:0016567">
    <property type="term" value="P:protein ubiquitination"/>
    <property type="evidence" value="ECO:0007669"/>
    <property type="project" value="UniProtKB-UniPathway"/>
</dbReference>
<proteinExistence type="predicted"/>
<organism evidence="7 8">
    <name type="scientific">Papaver somniferum</name>
    <name type="common">Opium poppy</name>
    <dbReference type="NCBI Taxonomy" id="3469"/>
    <lineage>
        <taxon>Eukaryota</taxon>
        <taxon>Viridiplantae</taxon>
        <taxon>Streptophyta</taxon>
        <taxon>Embryophyta</taxon>
        <taxon>Tracheophyta</taxon>
        <taxon>Spermatophyta</taxon>
        <taxon>Magnoliopsida</taxon>
        <taxon>Ranunculales</taxon>
        <taxon>Papaveraceae</taxon>
        <taxon>Papaveroideae</taxon>
        <taxon>Papaver</taxon>
    </lineage>
</organism>
<dbReference type="PROSITE" id="PS51698">
    <property type="entry name" value="U_BOX"/>
    <property type="match status" value="1"/>
</dbReference>
<evidence type="ECO:0000256" key="3">
    <source>
        <dbReference type="ARBA" id="ARBA00012483"/>
    </source>
</evidence>
<comment type="catalytic activity">
    <reaction evidence="1">
        <text>S-ubiquitinyl-[E2 ubiquitin-conjugating enzyme]-L-cysteine + [acceptor protein]-L-lysine = [E2 ubiquitin-conjugating enzyme]-L-cysteine + N(6)-ubiquitinyl-[acceptor protein]-L-lysine.</text>
        <dbReference type="EC" id="2.3.2.27"/>
    </reaction>
</comment>
<evidence type="ECO:0000256" key="4">
    <source>
        <dbReference type="ARBA" id="ARBA00022679"/>
    </source>
</evidence>
<dbReference type="EC" id="2.3.2.27" evidence="3"/>
<evidence type="ECO:0000256" key="5">
    <source>
        <dbReference type="SAM" id="MobiDB-lite"/>
    </source>
</evidence>
<feature type="domain" description="U-box" evidence="6">
    <location>
        <begin position="490"/>
        <end position="565"/>
    </location>
</feature>
<dbReference type="SMART" id="SM00504">
    <property type="entry name" value="Ubox"/>
    <property type="match status" value="1"/>
</dbReference>
<evidence type="ECO:0000313" key="7">
    <source>
        <dbReference type="EMBL" id="RZC79082.1"/>
    </source>
</evidence>
<gene>
    <name evidence="7" type="ORF">C5167_003293</name>
</gene>
<dbReference type="GO" id="GO:0061630">
    <property type="term" value="F:ubiquitin protein ligase activity"/>
    <property type="evidence" value="ECO:0007669"/>
    <property type="project" value="UniProtKB-EC"/>
</dbReference>
<comment type="pathway">
    <text evidence="2">Protein modification; protein ubiquitination.</text>
</comment>
<keyword evidence="8" id="KW-1185">Reference proteome</keyword>
<evidence type="ECO:0000256" key="1">
    <source>
        <dbReference type="ARBA" id="ARBA00000900"/>
    </source>
</evidence>
<evidence type="ECO:0000313" key="8">
    <source>
        <dbReference type="Proteomes" id="UP000316621"/>
    </source>
</evidence>
<dbReference type="UniPathway" id="UPA00143"/>
<dbReference type="InterPro" id="IPR016024">
    <property type="entry name" value="ARM-type_fold"/>
</dbReference>
<accession>A0A4Y7L367</accession>
<feature type="region of interest" description="Disordered" evidence="5">
    <location>
        <begin position="277"/>
        <end position="299"/>
    </location>
</feature>
<reference evidence="7 8" key="1">
    <citation type="journal article" date="2018" name="Science">
        <title>The opium poppy genome and morphinan production.</title>
        <authorList>
            <person name="Guo L."/>
            <person name="Winzer T."/>
            <person name="Yang X."/>
            <person name="Li Y."/>
            <person name="Ning Z."/>
            <person name="He Z."/>
            <person name="Teodor R."/>
            <person name="Lu Y."/>
            <person name="Bowser T.A."/>
            <person name="Graham I.A."/>
            <person name="Ye K."/>
        </authorList>
    </citation>
    <scope>NUCLEOTIDE SEQUENCE [LARGE SCALE GENOMIC DNA]</scope>
    <source>
        <strain evidence="8">cv. HN1</strain>
        <tissue evidence="7">Leaves</tissue>
    </source>
</reference>
<evidence type="ECO:0000256" key="2">
    <source>
        <dbReference type="ARBA" id="ARBA00004906"/>
    </source>
</evidence>
<dbReference type="SUPFAM" id="SSF57850">
    <property type="entry name" value="RING/U-box"/>
    <property type="match status" value="1"/>
</dbReference>
<dbReference type="InterPro" id="IPR003613">
    <property type="entry name" value="Ubox_domain"/>
</dbReference>
<dbReference type="InterPro" id="IPR055566">
    <property type="entry name" value="ARM_LIN"/>
</dbReference>
<protein>
    <recommendedName>
        <fullName evidence="3">RING-type E3 ubiquitin transferase</fullName>
        <ecNumber evidence="3">2.3.2.27</ecNumber>
    </recommendedName>
</protein>
<dbReference type="Pfam" id="PF04564">
    <property type="entry name" value="U-box"/>
    <property type="match status" value="1"/>
</dbReference>
<dbReference type="PANTHER" id="PTHR35549">
    <property type="entry name" value="OS04G0584500 PROTEIN"/>
    <property type="match status" value="1"/>
</dbReference>
<sequence length="947" mass="105751">VESLTNQEEVELRTKIEALGLEVTKVPKKPAGTMDELEIAKELDKLSAKLDDVDEMITSAIAEDPQVQTLLSSTADLWMPVITATSEKRQDAVVLDKLNNDIVINARFEAVIHVTLAYYFPPFYPRKLLCIPSSTARKTAIKISTLHRHGLTRQEPLKFLKCFTSAFISPLWKPSKNDCDDDHHFREVNCMPKPIQAVGKHDKERMTLVVSEMHCQIIKLTLSLHLATPDISYSSLPSKYITVVILLKLATYYTDWLTGKIEPPPFPCIQIPSTSVRGVSGGGSHGSSSQLGSPVSSVSSQPMVSKRLYESVFGFSNKMEGEFEAEDREEQESFKSCLTVVEVVADKDGTETLYSPEHEKYSNQLVEELPAKVTDADTTSQAEDEGLLPAIAKLQRSHRTSAPREKDPEDEVSITSIRQRLPHKKVSELILKKLAASVFQQQQTESFNDSTTCKDMPMNDSHECIGNMNSCLEGQYVNDEYFGEESFFSSIPEDFICPFTGELFEEPVTLETGQAFDRTAIKEWFDQGHKTCPVIGQTLKCHALPTTSFVLKRAIDHWKSEHRRNLQASACQIEGNQSAHEIRSKDERAILVLEQLLFCSTAEDRCASLDEKTRIAALLSCCIESDGGCRNYLAKSLNKACLSELLYNKQVRSKTNGMLLLTELICLNRRTEITAFLGSLKKEGTMNIMHVLLVYLQCCLPDQKPLAAVLLLHLDLMVAPQKHSVYREEAVDSIAVALKSSLTNEKIRNNCCKALLILGGKFSLSGELLTESWCLRQAGFYDQDSKTNSLGNVEDCLSKEKTIPLEEDELKTTEDWWKNLASLLLGNGNKSFLEIISKCLGSKNLYLVRTCLITVTWMSHALGLLPDIDFHLAAFSALLPQLKQILLNDGSIEHKVLASTSLLNFTKITECRMLLMTIGEEILVPLQSLAGVTWTSKQLFQIISGES</sequence>
<evidence type="ECO:0000259" key="6">
    <source>
        <dbReference type="PROSITE" id="PS51698"/>
    </source>
</evidence>
<dbReference type="Gramene" id="RZC79082">
    <property type="protein sequence ID" value="RZC79082"/>
    <property type="gene ID" value="C5167_003293"/>
</dbReference>